<evidence type="ECO:0000313" key="2">
    <source>
        <dbReference type="EMBL" id="OAF18254.1"/>
    </source>
</evidence>
<evidence type="ECO:0008006" key="4">
    <source>
        <dbReference type="Google" id="ProtNLM"/>
    </source>
</evidence>
<proteinExistence type="predicted"/>
<evidence type="ECO:0000313" key="3">
    <source>
        <dbReference type="Proteomes" id="UP000077173"/>
    </source>
</evidence>
<name>A0A176ZDH8_9BRAD</name>
<sequence>MVNQLAPDDRRAEVVSAYFICGFLGNALPVIGIGILSTLISSTVASMVFAVTIAAFAVIALAFGLKYQAG</sequence>
<gene>
    <name evidence="2" type="ORF">AXW67_05080</name>
</gene>
<keyword evidence="1" id="KW-0472">Membrane</keyword>
<keyword evidence="3" id="KW-1185">Reference proteome</keyword>
<keyword evidence="1" id="KW-0812">Transmembrane</keyword>
<dbReference type="InterPro" id="IPR036259">
    <property type="entry name" value="MFS_trans_sf"/>
</dbReference>
<organism evidence="2 3">
    <name type="scientific">Bradyrhizobium neotropicale</name>
    <dbReference type="NCBI Taxonomy" id="1497615"/>
    <lineage>
        <taxon>Bacteria</taxon>
        <taxon>Pseudomonadati</taxon>
        <taxon>Pseudomonadota</taxon>
        <taxon>Alphaproteobacteria</taxon>
        <taxon>Hyphomicrobiales</taxon>
        <taxon>Nitrobacteraceae</taxon>
        <taxon>Bradyrhizobium</taxon>
    </lineage>
</organism>
<dbReference type="Proteomes" id="UP000077173">
    <property type="component" value="Unassembled WGS sequence"/>
</dbReference>
<feature type="transmembrane region" description="Helical" evidence="1">
    <location>
        <begin position="43"/>
        <end position="65"/>
    </location>
</feature>
<keyword evidence="1" id="KW-1133">Transmembrane helix</keyword>
<feature type="transmembrane region" description="Helical" evidence="1">
    <location>
        <begin position="12"/>
        <end position="37"/>
    </location>
</feature>
<dbReference type="GeneID" id="32587607"/>
<evidence type="ECO:0000256" key="1">
    <source>
        <dbReference type="SAM" id="Phobius"/>
    </source>
</evidence>
<protein>
    <recommendedName>
        <fullName evidence="4">Major facilitator superfamily (MFS) profile domain-containing protein</fullName>
    </recommendedName>
</protein>
<dbReference type="SUPFAM" id="SSF103473">
    <property type="entry name" value="MFS general substrate transporter"/>
    <property type="match status" value="1"/>
</dbReference>
<reference evidence="2 3" key="1">
    <citation type="submission" date="2016-02" db="EMBL/GenBank/DDBJ databases">
        <title>Draft genome sequence of the strain BR 10247T Bradyrhizobium neotropicale isolated from nodules of Centrolobium paraense.</title>
        <authorList>
            <person name="Simoes-Araujo J.L."/>
            <person name="Barauna A.C."/>
            <person name="Silva K."/>
            <person name="Zilli J.E."/>
        </authorList>
    </citation>
    <scope>NUCLEOTIDE SEQUENCE [LARGE SCALE GENOMIC DNA]</scope>
    <source>
        <strain evidence="2 3">BR 10247</strain>
    </source>
</reference>
<dbReference type="AlphaFoldDB" id="A0A176ZDH8"/>
<accession>A0A176ZDH8</accession>
<dbReference type="EMBL" id="LSEF01000036">
    <property type="protein sequence ID" value="OAF18254.1"/>
    <property type="molecule type" value="Genomic_DNA"/>
</dbReference>
<comment type="caution">
    <text evidence="2">The sequence shown here is derived from an EMBL/GenBank/DDBJ whole genome shotgun (WGS) entry which is preliminary data.</text>
</comment>